<dbReference type="Gene3D" id="3.30.1240.10">
    <property type="match status" value="1"/>
</dbReference>
<reference evidence="1 2" key="1">
    <citation type="submission" date="2015-04" db="EMBL/GenBank/DDBJ databases">
        <title>Genome sequence of Mycoplasma leachii strain 06049.</title>
        <authorList>
            <person name="Sirand-Pugnet P."/>
            <person name="Breton M."/>
            <person name="Dordet-Frisoni E."/>
            <person name="Baranowski E."/>
            <person name="Barre A."/>
            <person name="Couture C."/>
            <person name="Dupuy V."/>
            <person name="Gaurivaud P."/>
            <person name="Jacob D."/>
            <person name="Lemaitre C."/>
            <person name="Manso-Silvan L."/>
            <person name="Nikolski M."/>
            <person name="Nouvel L.-X."/>
            <person name="Poumarat F."/>
            <person name="Tardy F."/>
            <person name="Thebault P."/>
            <person name="Theil S."/>
            <person name="Citti C."/>
            <person name="Thiaucourt F."/>
            <person name="Blanchard A."/>
        </authorList>
    </citation>
    <scope>NUCLEOTIDE SEQUENCE [LARGE SCALE GENOMIC DNA]</scope>
    <source>
        <strain evidence="1 2">06049</strain>
    </source>
</reference>
<keyword evidence="1" id="KW-0378">Hydrolase</keyword>
<protein>
    <submittedName>
        <fullName evidence="1">Putative hydrolase of the HAD family</fullName>
    </submittedName>
</protein>
<dbReference type="InterPro" id="IPR006379">
    <property type="entry name" value="HAD-SF_hydro_IIB"/>
</dbReference>
<dbReference type="InterPro" id="IPR000150">
    <property type="entry name" value="Cof"/>
</dbReference>
<name>A0A2T4I8W8_9MOLU</name>
<dbReference type="Gene3D" id="3.40.50.1000">
    <property type="entry name" value="HAD superfamily/HAD-like"/>
    <property type="match status" value="1"/>
</dbReference>
<organism evidence="1 2">
    <name type="scientific">Mycoplasma leachii 06049</name>
    <dbReference type="NCBI Taxonomy" id="1188244"/>
    <lineage>
        <taxon>Bacteria</taxon>
        <taxon>Bacillati</taxon>
        <taxon>Mycoplasmatota</taxon>
        <taxon>Mollicutes</taxon>
        <taxon>Mycoplasmataceae</taxon>
        <taxon>Mycoplasma</taxon>
    </lineage>
</organism>
<sequence>MKRNWRIMNNYPYILSDLDGTICLKDFSISKKTIKVIKKYQKLSNSRFSFCTGRVDSANKKIAKQLKVNLPVISCNGALISNLKTNEVLHADYLNNKLASELFKLAYEHNIDIVGYTHNTMIGTFNSERVISWQNYMNKTKKKYHWEIKKYNDLLEISNELKNNNLKIVEVIISLQNLSDDKAEEKLNLIKECIKDKFDLVQSLPKLFNIMKKKVNKLSGLKHLAKALDINYKDIIVFGDNHNDIEMVKGVKQGYCVENSVDELKKVAFKICDSLENDGVAKQIEQIIKEVQNKK</sequence>
<dbReference type="GO" id="GO:0005829">
    <property type="term" value="C:cytosol"/>
    <property type="evidence" value="ECO:0007669"/>
    <property type="project" value="TreeGrafter"/>
</dbReference>
<gene>
    <name evidence="1" type="ORF">MLEAa_8750</name>
</gene>
<proteinExistence type="predicted"/>
<dbReference type="SUPFAM" id="SSF56784">
    <property type="entry name" value="HAD-like"/>
    <property type="match status" value="1"/>
</dbReference>
<evidence type="ECO:0000313" key="1">
    <source>
        <dbReference type="EMBL" id="PTD30929.1"/>
    </source>
</evidence>
<accession>A0A2T4I8W8</accession>
<dbReference type="NCBIfam" id="TIGR00099">
    <property type="entry name" value="Cof-subfamily"/>
    <property type="match status" value="1"/>
</dbReference>
<dbReference type="AlphaFoldDB" id="A0A2T4I8W8"/>
<dbReference type="InterPro" id="IPR023214">
    <property type="entry name" value="HAD_sf"/>
</dbReference>
<dbReference type="InterPro" id="IPR036412">
    <property type="entry name" value="HAD-like_sf"/>
</dbReference>
<dbReference type="Proteomes" id="UP000241093">
    <property type="component" value="Unassembled WGS sequence"/>
</dbReference>
<dbReference type="PANTHER" id="PTHR10000">
    <property type="entry name" value="PHOSPHOSERINE PHOSPHATASE"/>
    <property type="match status" value="1"/>
</dbReference>
<dbReference type="PANTHER" id="PTHR10000:SF8">
    <property type="entry name" value="HAD SUPERFAMILY HYDROLASE-LIKE, TYPE 3"/>
    <property type="match status" value="1"/>
</dbReference>
<evidence type="ECO:0000313" key="2">
    <source>
        <dbReference type="Proteomes" id="UP000241093"/>
    </source>
</evidence>
<dbReference type="EMBL" id="LAUU01000011">
    <property type="protein sequence ID" value="PTD30929.1"/>
    <property type="molecule type" value="Genomic_DNA"/>
</dbReference>
<dbReference type="NCBIfam" id="TIGR01484">
    <property type="entry name" value="HAD-SF-IIB"/>
    <property type="match status" value="1"/>
</dbReference>
<dbReference type="GO" id="GO:0016791">
    <property type="term" value="F:phosphatase activity"/>
    <property type="evidence" value="ECO:0007669"/>
    <property type="project" value="TreeGrafter"/>
</dbReference>
<comment type="caution">
    <text evidence="1">The sequence shown here is derived from an EMBL/GenBank/DDBJ whole genome shotgun (WGS) entry which is preliminary data.</text>
</comment>
<dbReference type="Pfam" id="PF08282">
    <property type="entry name" value="Hydrolase_3"/>
    <property type="match status" value="1"/>
</dbReference>
<dbReference type="GO" id="GO:0000287">
    <property type="term" value="F:magnesium ion binding"/>
    <property type="evidence" value="ECO:0007669"/>
    <property type="project" value="TreeGrafter"/>
</dbReference>